<comment type="similarity">
    <text evidence="2">Belongs to the UPF0194 family.</text>
</comment>
<dbReference type="Gene3D" id="2.40.420.20">
    <property type="match status" value="1"/>
</dbReference>
<dbReference type="SUPFAM" id="SSF111369">
    <property type="entry name" value="HlyD-like secretion proteins"/>
    <property type="match status" value="2"/>
</dbReference>
<organism evidence="9 10">
    <name type="scientific">Simplicispira suum</name>
    <dbReference type="NCBI Taxonomy" id="2109915"/>
    <lineage>
        <taxon>Bacteria</taxon>
        <taxon>Pseudomonadati</taxon>
        <taxon>Pseudomonadota</taxon>
        <taxon>Betaproteobacteria</taxon>
        <taxon>Burkholderiales</taxon>
        <taxon>Comamonadaceae</taxon>
        <taxon>Simplicispira</taxon>
    </lineage>
</organism>
<evidence type="ECO:0000256" key="4">
    <source>
        <dbReference type="ARBA" id="ARBA00022764"/>
    </source>
</evidence>
<name>A0A2S0N0Q3_9BURK</name>
<evidence type="ECO:0000259" key="8">
    <source>
        <dbReference type="Pfam" id="PF25954"/>
    </source>
</evidence>
<comment type="subcellular location">
    <subcellularLocation>
        <location evidence="1">Periplasm</location>
    </subcellularLocation>
</comment>
<dbReference type="InterPro" id="IPR050465">
    <property type="entry name" value="UPF0194_transport"/>
</dbReference>
<evidence type="ECO:0000256" key="6">
    <source>
        <dbReference type="SAM" id="Coils"/>
    </source>
</evidence>
<dbReference type="PANTHER" id="PTHR32347:SF29">
    <property type="entry name" value="UPF0194 MEMBRANE PROTEIN YBHG"/>
    <property type="match status" value="1"/>
</dbReference>
<dbReference type="Gene3D" id="2.40.30.170">
    <property type="match status" value="1"/>
</dbReference>
<gene>
    <name evidence="9" type="ORF">C6571_09600</name>
</gene>
<evidence type="ECO:0000256" key="7">
    <source>
        <dbReference type="SAM" id="MobiDB-lite"/>
    </source>
</evidence>
<reference evidence="9 10" key="1">
    <citation type="submission" date="2018-03" db="EMBL/GenBank/DDBJ databases">
        <title>Genome sequencing of Simplicispira sp.</title>
        <authorList>
            <person name="Kim S.-J."/>
            <person name="Heo J."/>
            <person name="Kwon S.-W."/>
        </authorList>
    </citation>
    <scope>NUCLEOTIDE SEQUENCE [LARGE SCALE GENOMIC DNA]</scope>
    <source>
        <strain evidence="9 10">SC1-8</strain>
    </source>
</reference>
<feature type="domain" description="CusB-like beta-barrel" evidence="8">
    <location>
        <begin position="252"/>
        <end position="324"/>
    </location>
</feature>
<feature type="coiled-coil region" evidence="6">
    <location>
        <begin position="127"/>
        <end position="178"/>
    </location>
</feature>
<dbReference type="Gene3D" id="2.40.50.100">
    <property type="match status" value="1"/>
</dbReference>
<feature type="region of interest" description="Disordered" evidence="7">
    <location>
        <begin position="433"/>
        <end position="460"/>
    </location>
</feature>
<evidence type="ECO:0000256" key="2">
    <source>
        <dbReference type="ARBA" id="ARBA00010602"/>
    </source>
</evidence>
<dbReference type="GO" id="GO:0042597">
    <property type="term" value="C:periplasmic space"/>
    <property type="evidence" value="ECO:0007669"/>
    <property type="project" value="UniProtKB-SubCell"/>
</dbReference>
<dbReference type="EMBL" id="CP027669">
    <property type="protein sequence ID" value="AVO41513.1"/>
    <property type="molecule type" value="Genomic_DNA"/>
</dbReference>
<evidence type="ECO:0000256" key="5">
    <source>
        <dbReference type="ARBA" id="ARBA00023054"/>
    </source>
</evidence>
<evidence type="ECO:0000256" key="3">
    <source>
        <dbReference type="ARBA" id="ARBA00022729"/>
    </source>
</evidence>
<keyword evidence="3" id="KW-0732">Signal</keyword>
<dbReference type="OrthoDB" id="9806939at2"/>
<dbReference type="InterPro" id="IPR058792">
    <property type="entry name" value="Beta-barrel_RND_2"/>
</dbReference>
<dbReference type="Proteomes" id="UP000239326">
    <property type="component" value="Chromosome"/>
</dbReference>
<dbReference type="Pfam" id="PF25954">
    <property type="entry name" value="Beta-barrel_RND_2"/>
    <property type="match status" value="1"/>
</dbReference>
<protein>
    <submittedName>
        <fullName evidence="9">Efflux RND transporter periplasmic adaptor subunit</fullName>
    </submittedName>
</protein>
<dbReference type="Gene3D" id="1.10.287.470">
    <property type="entry name" value="Helix hairpin bin"/>
    <property type="match status" value="1"/>
</dbReference>
<keyword evidence="4" id="KW-0574">Periplasm</keyword>
<evidence type="ECO:0000313" key="10">
    <source>
        <dbReference type="Proteomes" id="UP000239326"/>
    </source>
</evidence>
<keyword evidence="5 6" id="KW-0175">Coiled coil</keyword>
<dbReference type="AlphaFoldDB" id="A0A2S0N0Q3"/>
<keyword evidence="10" id="KW-1185">Reference proteome</keyword>
<evidence type="ECO:0000256" key="1">
    <source>
        <dbReference type="ARBA" id="ARBA00004418"/>
    </source>
</evidence>
<proteinExistence type="inferred from homology"/>
<evidence type="ECO:0000313" key="9">
    <source>
        <dbReference type="EMBL" id="AVO41513.1"/>
    </source>
</evidence>
<dbReference type="KEGG" id="simp:C6571_09600"/>
<accession>A0A2S0N0Q3</accession>
<sequence>MSRRPLALWLLGLAILLAAVVGVGSLWLRGPQADVIEVQRAPLVRTLQFSARVATLSRVDIGSTLTGRVAQVRVREGAEVRKGDVLVQLEDSEWRAALVQAEAGEAQARARLAGLRSSGRSASDAALSQAEATLRAASSAFERARRLKAQGFYSDAQLDEARRVLDVAQAQQHSARAQVQANADTGTDIAQAQAQLDVARAASGAARSRLAQAQLLAPTQARVLVRSVEPGQIVQPGKALLSLALAGPTQFVAQVDERFLEQLRTGQQAAVVADAFPGQRFAARVLSIAPAVDAQRGAIEVKFALASEPPAFLREDMTLSVEVETGRRDSALVLPQSALWPLDAEAKAAEGMASAVTTSPDGPESQRVGNVRYVLVVESGRAQLRAVHLGLHTLGAVEVRDGLAEGEQVLVRSGGMDGSLQPGQRVRARPVHWAPSATGSPGNGARAEDAGSAMSNAMGR</sequence>
<dbReference type="PANTHER" id="PTHR32347">
    <property type="entry name" value="EFFLUX SYSTEM COMPONENT YKNX-RELATED"/>
    <property type="match status" value="1"/>
</dbReference>
<dbReference type="RefSeq" id="WP_106446490.1">
    <property type="nucleotide sequence ID" value="NZ_CP027669.1"/>
</dbReference>